<dbReference type="EMBL" id="CM010721">
    <property type="protein sequence ID" value="RZC68517.1"/>
    <property type="molecule type" value="Genomic_DNA"/>
</dbReference>
<keyword evidence="5" id="KW-0808">Transferase</keyword>
<evidence type="ECO:0000313" key="15">
    <source>
        <dbReference type="Proteomes" id="UP000316621"/>
    </source>
</evidence>
<gene>
    <name evidence="14" type="ORF">C5167_031784</name>
</gene>
<dbReference type="Proteomes" id="UP000316621">
    <property type="component" value="Chromosome 7"/>
</dbReference>
<evidence type="ECO:0000256" key="5">
    <source>
        <dbReference type="ARBA" id="ARBA00022679"/>
    </source>
</evidence>
<evidence type="ECO:0000256" key="10">
    <source>
        <dbReference type="ARBA" id="ARBA00044613"/>
    </source>
</evidence>
<dbReference type="GO" id="GO:0005739">
    <property type="term" value="C:mitochondrion"/>
    <property type="evidence" value="ECO:0007669"/>
    <property type="project" value="UniProtKB-ARBA"/>
</dbReference>
<dbReference type="GO" id="GO:0004340">
    <property type="term" value="F:glucokinase activity"/>
    <property type="evidence" value="ECO:0007669"/>
    <property type="project" value="TreeGrafter"/>
</dbReference>
<evidence type="ECO:0000256" key="3">
    <source>
        <dbReference type="ARBA" id="ARBA00009225"/>
    </source>
</evidence>
<accession>A0A4Y7K6G6</accession>
<evidence type="ECO:0000256" key="7">
    <source>
        <dbReference type="ARBA" id="ARBA00022777"/>
    </source>
</evidence>
<dbReference type="EC" id="2.7.1.1" evidence="4"/>
<dbReference type="InterPro" id="IPR019807">
    <property type="entry name" value="Hexokinase_BS"/>
</dbReference>
<dbReference type="Gramene" id="RZC68517">
    <property type="protein sequence ID" value="RZC68517"/>
    <property type="gene ID" value="C5167_031784"/>
</dbReference>
<dbReference type="Gene3D" id="3.40.367.20">
    <property type="match status" value="2"/>
</dbReference>
<organism evidence="14 15">
    <name type="scientific">Papaver somniferum</name>
    <name type="common">Opium poppy</name>
    <dbReference type="NCBI Taxonomy" id="3469"/>
    <lineage>
        <taxon>Eukaryota</taxon>
        <taxon>Viridiplantae</taxon>
        <taxon>Streptophyta</taxon>
        <taxon>Embryophyta</taxon>
        <taxon>Tracheophyta</taxon>
        <taxon>Spermatophyta</taxon>
        <taxon>Magnoliopsida</taxon>
        <taxon>Ranunculales</taxon>
        <taxon>Papaveraceae</taxon>
        <taxon>Papaveroideae</taxon>
        <taxon>Papaver</taxon>
    </lineage>
</organism>
<dbReference type="PANTHER" id="PTHR19443">
    <property type="entry name" value="HEXOKINASE"/>
    <property type="match status" value="1"/>
</dbReference>
<dbReference type="InterPro" id="IPR001312">
    <property type="entry name" value="Hexokinase"/>
</dbReference>
<dbReference type="STRING" id="3469.A0A4Y7K6G6"/>
<dbReference type="GO" id="GO:0001678">
    <property type="term" value="P:intracellular glucose homeostasis"/>
    <property type="evidence" value="ECO:0007669"/>
    <property type="project" value="InterPro"/>
</dbReference>
<dbReference type="GO" id="GO:0005536">
    <property type="term" value="F:D-glucose binding"/>
    <property type="evidence" value="ECO:0007669"/>
    <property type="project" value="InterPro"/>
</dbReference>
<dbReference type="AlphaFoldDB" id="A0A4Y7K6G6"/>
<dbReference type="GO" id="GO:0006096">
    <property type="term" value="P:glycolytic process"/>
    <property type="evidence" value="ECO:0007669"/>
    <property type="project" value="UniProtKB-UniPathway"/>
</dbReference>
<dbReference type="GO" id="GO:0006006">
    <property type="term" value="P:glucose metabolic process"/>
    <property type="evidence" value="ECO:0007669"/>
    <property type="project" value="TreeGrafter"/>
</dbReference>
<evidence type="ECO:0000256" key="2">
    <source>
        <dbReference type="ARBA" id="ARBA00005028"/>
    </source>
</evidence>
<keyword evidence="7" id="KW-0418">Kinase</keyword>
<dbReference type="PROSITE" id="PS51748">
    <property type="entry name" value="HEXOKINASE_2"/>
    <property type="match status" value="2"/>
</dbReference>
<comment type="catalytic activity">
    <reaction evidence="10">
        <text>a D-hexose + ATP = a D-hexose 6-phosphate + ADP + H(+)</text>
        <dbReference type="Rhea" id="RHEA:22740"/>
        <dbReference type="ChEBI" id="CHEBI:4194"/>
        <dbReference type="ChEBI" id="CHEBI:15378"/>
        <dbReference type="ChEBI" id="CHEBI:30616"/>
        <dbReference type="ChEBI" id="CHEBI:229467"/>
        <dbReference type="ChEBI" id="CHEBI:456216"/>
        <dbReference type="EC" id="2.7.1.1"/>
    </reaction>
    <physiologicalReaction direction="left-to-right" evidence="10">
        <dbReference type="Rhea" id="RHEA:22741"/>
    </physiologicalReaction>
</comment>
<dbReference type="Pfam" id="PF00349">
    <property type="entry name" value="Hexokinase_1"/>
    <property type="match status" value="2"/>
</dbReference>
<evidence type="ECO:0000313" key="14">
    <source>
        <dbReference type="EMBL" id="RZC68517.1"/>
    </source>
</evidence>
<protein>
    <recommendedName>
        <fullName evidence="4">hexokinase</fullName>
        <ecNumber evidence="4">2.7.1.1</ecNumber>
    </recommendedName>
</protein>
<dbReference type="GO" id="GO:0005829">
    <property type="term" value="C:cytosol"/>
    <property type="evidence" value="ECO:0007669"/>
    <property type="project" value="TreeGrafter"/>
</dbReference>
<comment type="similarity">
    <text evidence="3">Belongs to the hexokinase family.</text>
</comment>
<dbReference type="PRINTS" id="PR00475">
    <property type="entry name" value="HEXOKINASE"/>
</dbReference>
<comment type="pathway">
    <text evidence="1">Carbohydrate degradation; glycolysis; D-glyceraldehyde 3-phosphate and glycerone phosphate from D-glucose: step 1/4.</text>
</comment>
<evidence type="ECO:0000256" key="9">
    <source>
        <dbReference type="ARBA" id="ARBA00023152"/>
    </source>
</evidence>
<dbReference type="PANTHER" id="PTHR19443:SF16">
    <property type="entry name" value="HEXOKINASE TYPE 1-RELATED"/>
    <property type="match status" value="1"/>
</dbReference>
<dbReference type="InterPro" id="IPR022673">
    <property type="entry name" value="Hexokinase_C"/>
</dbReference>
<name>A0A4Y7K6G6_PAPSO</name>
<comment type="catalytic activity">
    <reaction evidence="11">
        <text>D-fructose + ATP = D-fructose 6-phosphate + ADP + H(+)</text>
        <dbReference type="Rhea" id="RHEA:16125"/>
        <dbReference type="ChEBI" id="CHEBI:15378"/>
        <dbReference type="ChEBI" id="CHEBI:30616"/>
        <dbReference type="ChEBI" id="CHEBI:37721"/>
        <dbReference type="ChEBI" id="CHEBI:61527"/>
        <dbReference type="ChEBI" id="CHEBI:456216"/>
        <dbReference type="EC" id="2.7.1.1"/>
    </reaction>
    <physiologicalReaction direction="left-to-right" evidence="11">
        <dbReference type="Rhea" id="RHEA:16126"/>
    </physiologicalReaction>
</comment>
<dbReference type="InterPro" id="IPR043129">
    <property type="entry name" value="ATPase_NBD"/>
</dbReference>
<dbReference type="UniPathway" id="UPA00109">
    <property type="reaction ID" value="UER00180"/>
</dbReference>
<dbReference type="PROSITE" id="PS00378">
    <property type="entry name" value="HEXOKINASE_1"/>
    <property type="match status" value="1"/>
</dbReference>
<evidence type="ECO:0000256" key="6">
    <source>
        <dbReference type="ARBA" id="ARBA00022741"/>
    </source>
</evidence>
<evidence type="ECO:0000256" key="1">
    <source>
        <dbReference type="ARBA" id="ARBA00004888"/>
    </source>
</evidence>
<dbReference type="Gene3D" id="3.30.420.40">
    <property type="match status" value="2"/>
</dbReference>
<dbReference type="InterPro" id="IPR022672">
    <property type="entry name" value="Hexokinase_N"/>
</dbReference>
<dbReference type="FunFam" id="3.30.420.40:FF:000034">
    <property type="entry name" value="Phosphotransferase"/>
    <property type="match status" value="2"/>
</dbReference>
<dbReference type="CDD" id="cd24020">
    <property type="entry name" value="ASKHA_NBD_HK_plant"/>
    <property type="match status" value="2"/>
</dbReference>
<feature type="domain" description="Hexokinase N-terminal" evidence="12">
    <location>
        <begin position="41"/>
        <end position="240"/>
    </location>
</feature>
<evidence type="ECO:0000256" key="11">
    <source>
        <dbReference type="ARBA" id="ARBA00047905"/>
    </source>
</evidence>
<dbReference type="Pfam" id="PF03727">
    <property type="entry name" value="Hexokinase_2"/>
    <property type="match status" value="2"/>
</dbReference>
<keyword evidence="6" id="KW-0547">Nucleotide-binding</keyword>
<evidence type="ECO:0000259" key="13">
    <source>
        <dbReference type="Pfam" id="PF03727"/>
    </source>
</evidence>
<feature type="domain" description="Hexokinase N-terminal" evidence="12">
    <location>
        <begin position="557"/>
        <end position="756"/>
    </location>
</feature>
<dbReference type="FunFam" id="3.40.367.20:FF:000003">
    <property type="entry name" value="Phosphotransferase"/>
    <property type="match status" value="2"/>
</dbReference>
<sequence length="1002" mass="109091">MGKVTVGVTIVCAAAVCAAATLIVRHRMKSSGRWTKAMSILKEFEEKCATPIGKLRQVADAMTVEMHAGLASEGGSKLKMLISYVDNLPTGDEHGLFYALDLGGTNFRVLRVQLGGKDGRVVKQEFTEVSIPPELMTATSSELFDFIAKELARFIATEGEGFFLPPGSQRELGFTFSFPVKQLSIASGTLIRWTKGFSIDDAVDKDVVGELTKALNRQGIDMRVAALVNDTIGTLAGGKYFNNDVAAAVILGTGTNAAYVERAHAIPKWHGLLPKSGEMVINMEWGNFRSSHLPVTEYDQALDQESLNVGEQIFEKIISGMYLGDIVRRVLCKMAEDAEFFGDVVPPKLRTQFILRTPEMSAMHHDTSQDLRVVGSKLKDIFGISSTPLKTRKVVKELCNIVATRGARLSAAGILGILKKMGKDTVKEGEKQRTVIAMDGGLFEHYTEFSSCLESTLNELLGDEVAHTVVIEHANDGSGIGAALLAASHSQFWRKQQDQKIWQSSLLFANARFKPIFLGTLQPNATLSKLMKRVRDTQKYIRAADACVAATKAMSIFKEFEKQCATSIGKLRQVADAMNAEMHAGLASEGGSKLKMLNSHVDKLPTGNERGLIYALDLGGTNFRVLRVQLGGRDGRVAKQEFTEVSIPPELMTATSTELFDFIAKELARFIATEGQGFFLPPGSRRELGFTFSFPVKQLSISSGTLIRWTKGFSIDDAVDKDVVVELTKALDRQGIDMRVAALVNDTIGTLAGGKYLNNDVAAAVILGTGTNAAYVERAHGLLPKSGEMVINTEWGNFQSSHLPVTEYDQALDQESLNAGEQIFEKIISGMYLGDIVRRVLCKMAEEAGFFGDTVPPKLRTRFVLRTPEMSAMHHDTSPDLAVVGSKLNDIFGISDTSFETRRVVVELCNIVATRAARLSAAGILGILMKMGKDTMDEGEKQRTVIAVDGGLFEHYTEFRSCLQSTLNELLGDEAAHVVIEHANDGSGIGAALLAASHSQYI</sequence>
<dbReference type="GO" id="GO:0008865">
    <property type="term" value="F:fructokinase activity"/>
    <property type="evidence" value="ECO:0007669"/>
    <property type="project" value="TreeGrafter"/>
</dbReference>
<evidence type="ECO:0000256" key="4">
    <source>
        <dbReference type="ARBA" id="ARBA00012324"/>
    </source>
</evidence>
<feature type="domain" description="Hexokinase C-terminal" evidence="13">
    <location>
        <begin position="763"/>
        <end position="996"/>
    </location>
</feature>
<proteinExistence type="inferred from homology"/>
<dbReference type="UniPathway" id="UPA00242"/>
<evidence type="ECO:0000256" key="8">
    <source>
        <dbReference type="ARBA" id="ARBA00022840"/>
    </source>
</evidence>
<reference evidence="14 15" key="1">
    <citation type="journal article" date="2018" name="Science">
        <title>The opium poppy genome and morphinan production.</title>
        <authorList>
            <person name="Guo L."/>
            <person name="Winzer T."/>
            <person name="Yang X."/>
            <person name="Li Y."/>
            <person name="Ning Z."/>
            <person name="He Z."/>
            <person name="Teodor R."/>
            <person name="Lu Y."/>
            <person name="Bowser T.A."/>
            <person name="Graham I.A."/>
            <person name="Ye K."/>
        </authorList>
    </citation>
    <scope>NUCLEOTIDE SEQUENCE [LARGE SCALE GENOMIC DNA]</scope>
    <source>
        <strain evidence="15">cv. HN1</strain>
        <tissue evidence="14">Leaves</tissue>
    </source>
</reference>
<feature type="domain" description="Hexokinase C-terminal" evidence="13">
    <location>
        <begin position="247"/>
        <end position="487"/>
    </location>
</feature>
<evidence type="ECO:0000259" key="12">
    <source>
        <dbReference type="Pfam" id="PF00349"/>
    </source>
</evidence>
<dbReference type="SUPFAM" id="SSF53067">
    <property type="entry name" value="Actin-like ATPase domain"/>
    <property type="match status" value="4"/>
</dbReference>
<dbReference type="GO" id="GO:0005524">
    <property type="term" value="F:ATP binding"/>
    <property type="evidence" value="ECO:0007669"/>
    <property type="project" value="UniProtKB-KW"/>
</dbReference>
<keyword evidence="8" id="KW-0067">ATP-binding</keyword>
<keyword evidence="15" id="KW-1185">Reference proteome</keyword>
<keyword evidence="9" id="KW-0324">Glycolysis</keyword>
<comment type="pathway">
    <text evidence="2">Carbohydrate metabolism; hexose metabolism.</text>
</comment>